<dbReference type="InterPro" id="IPR001714">
    <property type="entry name" value="Pept_M24_MAP"/>
</dbReference>
<keyword evidence="4" id="KW-1185">Reference proteome</keyword>
<proteinExistence type="predicted"/>
<dbReference type="Pfam" id="PF01321">
    <property type="entry name" value="Creatinase_N"/>
    <property type="match status" value="1"/>
</dbReference>
<reference evidence="4" key="1">
    <citation type="journal article" date="2015" name="Microbiology">
        <title>Genome of Methanoregula boonei 6A8 reveals adaptations to oligotrophic peatland environments.</title>
        <authorList>
            <person name="Braeuer S."/>
            <person name="Cadillo-Quiroz H."/>
            <person name="Kyrpides N."/>
            <person name="Woyke T."/>
            <person name="Goodwin L."/>
            <person name="Detter C."/>
            <person name="Podell S."/>
            <person name="Yavitt J.B."/>
            <person name="Zinder S.H."/>
        </authorList>
    </citation>
    <scope>NUCLEOTIDE SEQUENCE [LARGE SCALE GENOMIC DNA]</scope>
    <source>
        <strain evidence="4">DSM 21154 / JCM 14090 / 6A8</strain>
    </source>
</reference>
<dbReference type="InterPro" id="IPR036005">
    <property type="entry name" value="Creatinase/aminopeptidase-like"/>
</dbReference>
<dbReference type="RefSeq" id="WP_011991173.1">
    <property type="nucleotide sequence ID" value="NC_009712.1"/>
</dbReference>
<evidence type="ECO:0000313" key="3">
    <source>
        <dbReference type="EMBL" id="ABS54685.1"/>
    </source>
</evidence>
<dbReference type="Gene3D" id="3.90.230.10">
    <property type="entry name" value="Creatinase/methionine aminopeptidase superfamily"/>
    <property type="match status" value="1"/>
</dbReference>
<dbReference type="GeneID" id="5411542"/>
<dbReference type="HOGENOM" id="CLU_017266_10_0_2"/>
<dbReference type="InterPro" id="IPR029149">
    <property type="entry name" value="Creatin/AminoP/Spt16_N"/>
</dbReference>
<dbReference type="CDD" id="cd01066">
    <property type="entry name" value="APP_MetAP"/>
    <property type="match status" value="1"/>
</dbReference>
<dbReference type="Proteomes" id="UP000002408">
    <property type="component" value="Chromosome"/>
</dbReference>
<dbReference type="PANTHER" id="PTHR46112">
    <property type="entry name" value="AMINOPEPTIDASE"/>
    <property type="match status" value="1"/>
</dbReference>
<dbReference type="PRINTS" id="PR00599">
    <property type="entry name" value="MAPEPTIDASE"/>
</dbReference>
<evidence type="ECO:0000313" key="4">
    <source>
        <dbReference type="Proteomes" id="UP000002408"/>
    </source>
</evidence>
<evidence type="ECO:0000259" key="1">
    <source>
        <dbReference type="Pfam" id="PF00557"/>
    </source>
</evidence>
<dbReference type="PANTHER" id="PTHR46112:SF2">
    <property type="entry name" value="XAA-PRO AMINOPEPTIDASE P-RELATED"/>
    <property type="match status" value="1"/>
</dbReference>
<dbReference type="KEGG" id="mbn:Mboo_0162"/>
<dbReference type="InterPro" id="IPR000994">
    <property type="entry name" value="Pept_M24"/>
</dbReference>
<evidence type="ECO:0000259" key="2">
    <source>
        <dbReference type="Pfam" id="PF01321"/>
    </source>
</evidence>
<dbReference type="EMBL" id="CP000780">
    <property type="protein sequence ID" value="ABS54685.1"/>
    <property type="molecule type" value="Genomic_DNA"/>
</dbReference>
<dbReference type="InterPro" id="IPR000587">
    <property type="entry name" value="Creatinase_N"/>
</dbReference>
<dbReference type="Pfam" id="PF00557">
    <property type="entry name" value="Peptidase_M24"/>
    <property type="match status" value="1"/>
</dbReference>
<sequence>MQVPARELTSRLARFRAEMDLRSPGWSLAAITERINLYYFTGTIQDGLLLIPRGGDAVFWVRKSFERAQCESLFPDIRPMKSYRDAAAATRPVQGPAYLELDSVTLAQYGRMQKHFAFSAPPLALDAQVAAVRAVKSQYELSLMEKAGKIHRHVFEDCIPDLLVEGMDEIEFGTRLYSLMMQEGHQGIVRFRMFNEMLLGQVGFGVSTITPTCVDTPGGISGLHPAIPLMGNREKKLNKGDLVVVDTGCGVEGYHTDKTMNYMFGKAIPDAAIKVHEKCVAVQDEVASMLKPGAVPSEIYATVVAGLSPEFKDGFMGFGQNTVKFLGHGIGLEIDESPVIAPGFDEPLQEGMVFAIEPKKGIAGLGLVGIENTFVVTPQGGRSLTGNNRGLIPVGFLTG</sequence>
<dbReference type="Gene3D" id="3.40.350.10">
    <property type="entry name" value="Creatinase/prolidase N-terminal domain"/>
    <property type="match status" value="1"/>
</dbReference>
<organism evidence="3 4">
    <name type="scientific">Methanoregula boonei (strain DSM 21154 / JCM 14090 / 6A8)</name>
    <dbReference type="NCBI Taxonomy" id="456442"/>
    <lineage>
        <taxon>Archaea</taxon>
        <taxon>Methanobacteriati</taxon>
        <taxon>Methanobacteriota</taxon>
        <taxon>Stenosarchaea group</taxon>
        <taxon>Methanomicrobia</taxon>
        <taxon>Methanomicrobiales</taxon>
        <taxon>Methanoregulaceae</taxon>
        <taxon>Methanoregula</taxon>
    </lineage>
</organism>
<dbReference type="SUPFAM" id="SSF53092">
    <property type="entry name" value="Creatinase/prolidase N-terminal domain"/>
    <property type="match status" value="1"/>
</dbReference>
<feature type="domain" description="Peptidase M24" evidence="1">
    <location>
        <begin position="143"/>
        <end position="377"/>
    </location>
</feature>
<dbReference type="InterPro" id="IPR050659">
    <property type="entry name" value="Peptidase_M24B"/>
</dbReference>
<dbReference type="STRING" id="456442.Mboo_0162"/>
<dbReference type="eggNOG" id="arCOG01000">
    <property type="taxonomic scope" value="Archaea"/>
</dbReference>
<dbReference type="SUPFAM" id="SSF55920">
    <property type="entry name" value="Creatinase/aminopeptidase"/>
    <property type="match status" value="1"/>
</dbReference>
<accession>A7I4M4</accession>
<protein>
    <submittedName>
        <fullName evidence="3">Peptidase M24</fullName>
    </submittedName>
</protein>
<gene>
    <name evidence="3" type="ordered locus">Mboo_0162</name>
</gene>
<feature type="domain" description="Creatinase N-terminal" evidence="2">
    <location>
        <begin position="11"/>
        <end position="134"/>
    </location>
</feature>
<dbReference type="OrthoDB" id="1346at2157"/>
<dbReference type="AlphaFoldDB" id="A7I4M4"/>
<name>A7I4M4_METB6</name>